<protein>
    <submittedName>
        <fullName evidence="2">Uncharacterized protein</fullName>
    </submittedName>
</protein>
<proteinExistence type="predicted"/>
<gene>
    <name evidence="2" type="ORF">BRAFLDRAFT_75517</name>
</gene>
<dbReference type="InParanoid" id="C3YR97"/>
<reference evidence="2" key="1">
    <citation type="journal article" date="2008" name="Nature">
        <title>The amphioxus genome and the evolution of the chordate karyotype.</title>
        <authorList>
            <consortium name="US DOE Joint Genome Institute (JGI-PGF)"/>
            <person name="Putnam N.H."/>
            <person name="Butts T."/>
            <person name="Ferrier D.E.K."/>
            <person name="Furlong R.F."/>
            <person name="Hellsten U."/>
            <person name="Kawashima T."/>
            <person name="Robinson-Rechavi M."/>
            <person name="Shoguchi E."/>
            <person name="Terry A."/>
            <person name="Yu J.-K."/>
            <person name="Benito-Gutierrez E.L."/>
            <person name="Dubchak I."/>
            <person name="Garcia-Fernandez J."/>
            <person name="Gibson-Brown J.J."/>
            <person name="Grigoriev I.V."/>
            <person name="Horton A.C."/>
            <person name="de Jong P.J."/>
            <person name="Jurka J."/>
            <person name="Kapitonov V.V."/>
            <person name="Kohara Y."/>
            <person name="Kuroki Y."/>
            <person name="Lindquist E."/>
            <person name="Lucas S."/>
            <person name="Osoegawa K."/>
            <person name="Pennacchio L.A."/>
            <person name="Salamov A.A."/>
            <person name="Satou Y."/>
            <person name="Sauka-Spengler T."/>
            <person name="Schmutz J."/>
            <person name="Shin-I T."/>
            <person name="Toyoda A."/>
            <person name="Bronner-Fraser M."/>
            <person name="Fujiyama A."/>
            <person name="Holland L.Z."/>
            <person name="Holland P.W.H."/>
            <person name="Satoh N."/>
            <person name="Rokhsar D.S."/>
        </authorList>
    </citation>
    <scope>NUCLEOTIDE SEQUENCE [LARGE SCALE GENOMIC DNA]</scope>
    <source>
        <strain evidence="2">S238N-H82</strain>
        <tissue evidence="2">Testes</tissue>
    </source>
</reference>
<organism>
    <name type="scientific">Branchiostoma floridae</name>
    <name type="common">Florida lancelet</name>
    <name type="synonym">Amphioxus</name>
    <dbReference type="NCBI Taxonomy" id="7739"/>
    <lineage>
        <taxon>Eukaryota</taxon>
        <taxon>Metazoa</taxon>
        <taxon>Chordata</taxon>
        <taxon>Cephalochordata</taxon>
        <taxon>Leptocardii</taxon>
        <taxon>Amphioxiformes</taxon>
        <taxon>Branchiostomatidae</taxon>
        <taxon>Branchiostoma</taxon>
    </lineage>
</organism>
<accession>C3YR97</accession>
<evidence type="ECO:0000313" key="2">
    <source>
        <dbReference type="EMBL" id="EEN57094.1"/>
    </source>
</evidence>
<sequence length="109" mass="11649">MRATNHRRLIHRDCWSFSGRPLTSGRIRCTVRGTNGQEKRTPPLRGDALLPVGQPPAEPPDHYGGRGRGPGFDGPTDYGGRLPGLGGTAGYTGCEPGFDGTTLYGKTKL</sequence>
<dbReference type="AlphaFoldDB" id="C3YR97"/>
<evidence type="ECO:0000256" key="1">
    <source>
        <dbReference type="SAM" id="MobiDB-lite"/>
    </source>
</evidence>
<dbReference type="EMBL" id="GG666547">
    <property type="protein sequence ID" value="EEN57094.1"/>
    <property type="molecule type" value="Genomic_DNA"/>
</dbReference>
<feature type="region of interest" description="Disordered" evidence="1">
    <location>
        <begin position="33"/>
        <end position="84"/>
    </location>
</feature>
<name>C3YR97_BRAFL</name>